<dbReference type="AlphaFoldDB" id="A0AAN8ZC81"/>
<name>A0AAN8ZC81_9MAGN</name>
<dbReference type="InterPro" id="IPR004158">
    <property type="entry name" value="DUF247_pln"/>
</dbReference>
<dbReference type="PANTHER" id="PTHR31170">
    <property type="entry name" value="BNAC04G53230D PROTEIN"/>
    <property type="match status" value="1"/>
</dbReference>
<gene>
    <name evidence="1" type="ORF">RJ641_003719</name>
</gene>
<dbReference type="Pfam" id="PF03140">
    <property type="entry name" value="DUF247"/>
    <property type="match status" value="1"/>
</dbReference>
<dbReference type="Proteomes" id="UP001370490">
    <property type="component" value="Unassembled WGS sequence"/>
</dbReference>
<accession>A0AAN8ZC81</accession>
<protein>
    <submittedName>
        <fullName evidence="1">Uncharacterized protein</fullName>
    </submittedName>
</protein>
<evidence type="ECO:0000313" key="1">
    <source>
        <dbReference type="EMBL" id="KAK6929625.1"/>
    </source>
</evidence>
<reference evidence="1 2" key="1">
    <citation type="submission" date="2023-12" db="EMBL/GenBank/DDBJ databases">
        <title>A high-quality genome assembly for Dillenia turbinata (Dilleniales).</title>
        <authorList>
            <person name="Chanderbali A."/>
        </authorList>
    </citation>
    <scope>NUCLEOTIDE SEQUENCE [LARGE SCALE GENOMIC DNA]</scope>
    <source>
        <strain evidence="1">LSX21</strain>
        <tissue evidence="1">Leaf</tissue>
    </source>
</reference>
<dbReference type="EMBL" id="JBAMMX010000012">
    <property type="protein sequence ID" value="KAK6929625.1"/>
    <property type="molecule type" value="Genomic_DNA"/>
</dbReference>
<evidence type="ECO:0000313" key="2">
    <source>
        <dbReference type="Proteomes" id="UP001370490"/>
    </source>
</evidence>
<proteinExistence type="predicted"/>
<organism evidence="1 2">
    <name type="scientific">Dillenia turbinata</name>
    <dbReference type="NCBI Taxonomy" id="194707"/>
    <lineage>
        <taxon>Eukaryota</taxon>
        <taxon>Viridiplantae</taxon>
        <taxon>Streptophyta</taxon>
        <taxon>Embryophyta</taxon>
        <taxon>Tracheophyta</taxon>
        <taxon>Spermatophyta</taxon>
        <taxon>Magnoliopsida</taxon>
        <taxon>eudicotyledons</taxon>
        <taxon>Gunneridae</taxon>
        <taxon>Pentapetalae</taxon>
        <taxon>Dilleniales</taxon>
        <taxon>Dilleniaceae</taxon>
        <taxon>Dillenia</taxon>
    </lineage>
</organism>
<sequence>MMAVELSYEFSYESSVTFRLEQPSEEMNDHMDASLPEETIDDVCIDINFILERSRTIAPSTEYYINRVNGCIKGLNEQTYTSMTITIGPYYTKLRKGIHYKTMEDLKCHYLRSALSGKSKEEVRNIVEKMSSLVKSARQCYAQSTDDDPDQAFLRLMLLDSCFIVEIIFMFYCKEKGKIKENLKDDPFIRDETTHSSIRRDLLLFENQLPFFVLQRFYDLTRAQNENIHNSPSFINMALHFVSYGDIQSELDTSKPPKHLLSL</sequence>
<keyword evidence="2" id="KW-1185">Reference proteome</keyword>
<comment type="caution">
    <text evidence="1">The sequence shown here is derived from an EMBL/GenBank/DDBJ whole genome shotgun (WGS) entry which is preliminary data.</text>
</comment>